<reference evidence="3" key="1">
    <citation type="submission" date="2024-06" db="EMBL/GenBank/DDBJ databases">
        <authorList>
            <person name="Chang H.C."/>
            <person name="Mun S.Y."/>
        </authorList>
    </citation>
    <scope>NUCLEOTIDE SEQUENCE [LARGE SCALE GENOMIC DNA]</scope>
    <source>
        <strain evidence="3">KT1</strain>
    </source>
</reference>
<protein>
    <submittedName>
        <fullName evidence="2">Phage holin family protein</fullName>
    </submittedName>
</protein>
<dbReference type="Pfam" id="PF04020">
    <property type="entry name" value="Phage_holin_4_2"/>
    <property type="match status" value="1"/>
</dbReference>
<name>A0ABZ0Q2Y4_9LACO</name>
<keyword evidence="1" id="KW-1133">Transmembrane helix</keyword>
<dbReference type="EMBL" id="CP104778">
    <property type="protein sequence ID" value="WPC21307.1"/>
    <property type="molecule type" value="Genomic_DNA"/>
</dbReference>
<feature type="transmembrane region" description="Helical" evidence="1">
    <location>
        <begin position="96"/>
        <end position="116"/>
    </location>
</feature>
<evidence type="ECO:0000313" key="3">
    <source>
        <dbReference type="Proteomes" id="UP001302696"/>
    </source>
</evidence>
<gene>
    <name evidence="2" type="ORF">N6G96_08505</name>
</gene>
<dbReference type="Proteomes" id="UP001302696">
    <property type="component" value="Chromosome"/>
</dbReference>
<dbReference type="RefSeq" id="WP_063696813.1">
    <property type="nucleotide sequence ID" value="NZ_BBIM01000015.1"/>
</dbReference>
<dbReference type="InterPro" id="IPR007165">
    <property type="entry name" value="Phage_holin_4_2"/>
</dbReference>
<feature type="transmembrane region" description="Helical" evidence="1">
    <location>
        <begin position="7"/>
        <end position="24"/>
    </location>
</feature>
<dbReference type="PANTHER" id="PTHR37309">
    <property type="entry name" value="SLR0284 PROTEIN"/>
    <property type="match status" value="1"/>
</dbReference>
<feature type="transmembrane region" description="Helical" evidence="1">
    <location>
        <begin position="56"/>
        <end position="76"/>
    </location>
</feature>
<sequence>MRFWQRVLVDAILFIALAGFYRNSGSFVVSNVWVALGASLVLAFLNASIKPFLQLISLPITILTLGLFSIVINALILQLTSVLVGSASFYFSSFGMTMWIALLMSILNAIISNYFFNRN</sequence>
<evidence type="ECO:0000313" key="2">
    <source>
        <dbReference type="EMBL" id="WPC21307.1"/>
    </source>
</evidence>
<dbReference type="PANTHER" id="PTHR37309:SF1">
    <property type="entry name" value="SLR0284 PROTEIN"/>
    <property type="match status" value="1"/>
</dbReference>
<accession>A0ABZ0Q2Y4</accession>
<organism evidence="2 3">
    <name type="scientific">Pediococcus inopinatus</name>
    <dbReference type="NCBI Taxonomy" id="114090"/>
    <lineage>
        <taxon>Bacteria</taxon>
        <taxon>Bacillati</taxon>
        <taxon>Bacillota</taxon>
        <taxon>Bacilli</taxon>
        <taxon>Lactobacillales</taxon>
        <taxon>Lactobacillaceae</taxon>
        <taxon>Pediococcus</taxon>
    </lineage>
</organism>
<keyword evidence="3" id="KW-1185">Reference proteome</keyword>
<evidence type="ECO:0000256" key="1">
    <source>
        <dbReference type="SAM" id="Phobius"/>
    </source>
</evidence>
<keyword evidence="1" id="KW-0472">Membrane</keyword>
<keyword evidence="1" id="KW-0812">Transmembrane</keyword>
<feature type="transmembrane region" description="Helical" evidence="1">
    <location>
        <begin position="30"/>
        <end position="49"/>
    </location>
</feature>
<proteinExistence type="predicted"/>